<evidence type="ECO:0000256" key="1">
    <source>
        <dbReference type="SAM" id="MobiDB-lite"/>
    </source>
</evidence>
<protein>
    <submittedName>
        <fullName evidence="3">ATPase</fullName>
    </submittedName>
</protein>
<feature type="compositionally biased region" description="Polar residues" evidence="1">
    <location>
        <begin position="199"/>
        <end position="214"/>
    </location>
</feature>
<proteinExistence type="predicted"/>
<dbReference type="EMBL" id="MATO01000015">
    <property type="protein sequence ID" value="OCS92492.1"/>
    <property type="molecule type" value="Genomic_DNA"/>
</dbReference>
<comment type="caution">
    <text evidence="3">The sequence shown here is derived from an EMBL/GenBank/DDBJ whole genome shotgun (WGS) entry which is preliminary data.</text>
</comment>
<keyword evidence="4" id="KW-1185">Reference proteome</keyword>
<dbReference type="Pfam" id="PF01935">
    <property type="entry name" value="DUF87"/>
    <property type="match status" value="1"/>
</dbReference>
<dbReference type="SUPFAM" id="SSF52540">
    <property type="entry name" value="P-loop containing nucleoside triphosphate hydrolases"/>
    <property type="match status" value="1"/>
</dbReference>
<dbReference type="InterPro" id="IPR027417">
    <property type="entry name" value="P-loop_NTPase"/>
</dbReference>
<dbReference type="RefSeq" id="WP_066462288.1">
    <property type="nucleotide sequence ID" value="NZ_MATO01000015.1"/>
</dbReference>
<dbReference type="PANTHER" id="PTHR30121:SF11">
    <property type="entry name" value="AAA+ ATPASE DOMAIN-CONTAINING PROTEIN"/>
    <property type="match status" value="1"/>
</dbReference>
<dbReference type="PANTHER" id="PTHR30121">
    <property type="entry name" value="UNCHARACTERIZED PROTEIN YJGR-RELATED"/>
    <property type="match status" value="1"/>
</dbReference>
<feature type="domain" description="Helicase HerA central" evidence="2">
    <location>
        <begin position="405"/>
        <end position="618"/>
    </location>
</feature>
<gene>
    <name evidence="3" type="ORF">A6K76_06295</name>
</gene>
<accession>A0A1C0YZB2</accession>
<evidence type="ECO:0000313" key="4">
    <source>
        <dbReference type="Proteomes" id="UP000093482"/>
    </source>
</evidence>
<dbReference type="Proteomes" id="UP000093482">
    <property type="component" value="Unassembled WGS sequence"/>
</dbReference>
<evidence type="ECO:0000259" key="2">
    <source>
        <dbReference type="Pfam" id="PF01935"/>
    </source>
</evidence>
<dbReference type="Gene3D" id="3.40.50.300">
    <property type="entry name" value="P-loop containing nucleotide triphosphate hydrolases"/>
    <property type="match status" value="2"/>
</dbReference>
<name>A0A1C0YZB2_9BACL</name>
<organism evidence="3 4">
    <name type="scientific">Caryophanon latum</name>
    <dbReference type="NCBI Taxonomy" id="33977"/>
    <lineage>
        <taxon>Bacteria</taxon>
        <taxon>Bacillati</taxon>
        <taxon>Bacillota</taxon>
        <taxon>Bacilli</taxon>
        <taxon>Bacillales</taxon>
        <taxon>Caryophanaceae</taxon>
        <taxon>Caryophanon</taxon>
    </lineage>
</organism>
<sequence length="1040" mass="118842">MLERTTIEKFQVTQQDFYNRQPKSIKESIQATSKISYFYSVSEVFIEQQNEVTVEQQLKESANAFAKALSAVKGRTAFILSGNGQGKISLAIANSQNDLQLHALVGSIKGTLNYSKIQLPEQQWSNYAALTYTPALDLEEERAFVSVIDSFLKANWRTAFEIRIVIQPTDQSETLLTLSSMYEEAYPLQQIQTSLSTSESIQKQKSKSHTTNESLILAGRNMGETDSETVSNDTSNDRSTEYKSYAIERYCEQISYLMDRQLLAKSIGQFQVGIYVASNRVTEINSLQAAIQQSSFEKEFGEGVKIHTLPNIKQCFEHFVFPNEESVFSPVQGYTSQITSVLTAHELARLVQLPSQSYDGFEVKALNDFEVNALPYEQEDVIWSIGKQFVRNVLTEKKVKYSYSNLRRHCLISGITGSGKTNTVMSLLKDSPVPFLIIEPTKQEYRHLLSVDQSVKVYTPGNERISPIRLNPFYFPQGISVMSHIDSLKAVFMSAFSMYASMPNILEQCLYSIYQKVGWDLNQSVNVFANDGVELAHFPTLELLYEEIDSYLDQSGYAEEQKSNIRAALLTRIKSLMTGSKGKLLNTQETIDFADLLNSKVVIELEEIADEDDKALIMGLFFIRLSEQFKVDADEVLDAELKHFTIIEEAHRLFKNHEESSNPEIANTKGKAVEFFCNILSEIRSKGEGIIIIDQVPTKLAPDALKNTDTKIIHRLVSQDDAEYVAQALAIANDEDLLFLSQLKRGEALFFTSGMYKAGHVLVNASKSNLSYVKESKVKQVAEQYNSFVMNAEVEHPMAEYILQQNERLTSTMLNEYRRFYHNALYGDMFKMNDVVAKFIHGLSRNVEKIGYLIPKEQHTQFIVTLCNGLTEKYLSTRVYFSNFKHIKDEVSYYLNLLLKNHDYIWSENELQVFEQQRIKLIHPLLINATELLLFDEEKYEWMESSRKVVDGEVIYLAKYLELAGVLSNVDLNSSATDNAAKVFEKANNLLQEEFIVWSWNDYTKQLLLRTLTQLFGWESKSLLVQFEIWLEKESMSCRY</sequence>
<reference evidence="3 4" key="1">
    <citation type="submission" date="2016-07" db="EMBL/GenBank/DDBJ databases">
        <title>Caryophanon latum genome sequencing.</title>
        <authorList>
            <person name="Verma A."/>
            <person name="Pal Y."/>
            <person name="Krishnamurthi S."/>
        </authorList>
    </citation>
    <scope>NUCLEOTIDE SEQUENCE [LARGE SCALE GENOMIC DNA]</scope>
    <source>
        <strain evidence="3 4">DSM 14151</strain>
    </source>
</reference>
<dbReference type="InterPro" id="IPR051162">
    <property type="entry name" value="T4SS_component"/>
</dbReference>
<dbReference type="InterPro" id="IPR002789">
    <property type="entry name" value="HerA_central"/>
</dbReference>
<evidence type="ECO:0000313" key="3">
    <source>
        <dbReference type="EMBL" id="OCS92492.1"/>
    </source>
</evidence>
<dbReference type="AlphaFoldDB" id="A0A1C0YZB2"/>
<feature type="region of interest" description="Disordered" evidence="1">
    <location>
        <begin position="199"/>
        <end position="238"/>
    </location>
</feature>